<dbReference type="Gene3D" id="3.20.20.140">
    <property type="entry name" value="Metal-dependent hydrolases"/>
    <property type="match status" value="1"/>
</dbReference>
<organism evidence="2 3">
    <name type="scientific">Amazonocrinis nigriterrae CENA67</name>
    <dbReference type="NCBI Taxonomy" id="2794033"/>
    <lineage>
        <taxon>Bacteria</taxon>
        <taxon>Bacillati</taxon>
        <taxon>Cyanobacteriota</taxon>
        <taxon>Cyanophyceae</taxon>
        <taxon>Nostocales</taxon>
        <taxon>Nostocaceae</taxon>
        <taxon>Amazonocrinis</taxon>
        <taxon>Amazonocrinis nigriterrae</taxon>
    </lineage>
</organism>
<dbReference type="Proteomes" id="UP000632766">
    <property type="component" value="Unassembled WGS sequence"/>
</dbReference>
<dbReference type="GO" id="GO:0016810">
    <property type="term" value="F:hydrolase activity, acting on carbon-nitrogen (but not peptide) bonds"/>
    <property type="evidence" value="ECO:0007669"/>
    <property type="project" value="InterPro"/>
</dbReference>
<dbReference type="PANTHER" id="PTHR22642">
    <property type="entry name" value="IMIDAZOLONEPROPIONASE"/>
    <property type="match status" value="1"/>
</dbReference>
<dbReference type="PANTHER" id="PTHR22642:SF2">
    <property type="entry name" value="PROTEIN LONG AFTER FAR-RED 3"/>
    <property type="match status" value="1"/>
</dbReference>
<proteinExistence type="predicted"/>
<feature type="domain" description="Amidohydrolase 3" evidence="1">
    <location>
        <begin position="116"/>
        <end position="170"/>
    </location>
</feature>
<sequence length="186" mass="19786">MIQQPQFGHCPCCNPLISLLIEKFTLPLRFTQLGTGALEAAIALSNKLAKTTAPSKVIGQSSKSFQAIADTIYINGEIITVNDAQPTAEAVAVKDGKILAVGSTAAVMEYQEEATRIIDLNGNIMVPGFIDAHSHILNYAIMLAVANLSPPPDSGVESIEDIVAILKEQIDTETSRGDKRAKVLAV</sequence>
<name>A0A8J7HQU6_9NOST</name>
<evidence type="ECO:0000259" key="1">
    <source>
        <dbReference type="Pfam" id="PF07969"/>
    </source>
</evidence>
<dbReference type="Gene3D" id="2.30.40.10">
    <property type="entry name" value="Urease, subunit C, domain 1"/>
    <property type="match status" value="1"/>
</dbReference>
<dbReference type="Gene3D" id="3.10.310.70">
    <property type="match status" value="1"/>
</dbReference>
<dbReference type="RefSeq" id="WP_198123739.1">
    <property type="nucleotide sequence ID" value="NZ_JAECZC010000007.1"/>
</dbReference>
<gene>
    <name evidence="2" type="ORF">I8748_06005</name>
</gene>
<keyword evidence="3" id="KW-1185">Reference proteome</keyword>
<dbReference type="SUPFAM" id="SSF51338">
    <property type="entry name" value="Composite domain of metallo-dependent hydrolases"/>
    <property type="match status" value="1"/>
</dbReference>
<dbReference type="Pfam" id="PF07969">
    <property type="entry name" value="Amidohydro_3"/>
    <property type="match status" value="1"/>
</dbReference>
<evidence type="ECO:0000313" key="3">
    <source>
        <dbReference type="Proteomes" id="UP000632766"/>
    </source>
</evidence>
<accession>A0A8J7HQU6</accession>
<protein>
    <submittedName>
        <fullName evidence="2">Amidohydrolase family protein</fullName>
    </submittedName>
</protein>
<dbReference type="AlphaFoldDB" id="A0A8J7HQU6"/>
<dbReference type="InterPro" id="IPR011059">
    <property type="entry name" value="Metal-dep_hydrolase_composite"/>
</dbReference>
<comment type="caution">
    <text evidence="2">The sequence shown here is derived from an EMBL/GenBank/DDBJ whole genome shotgun (WGS) entry which is preliminary data.</text>
</comment>
<reference evidence="2 3" key="1">
    <citation type="journal article" date="2021" name="Int. J. Syst. Evol. Microbiol.">
        <title>Amazonocrinis nigriterrae gen. nov., sp. nov., Atlanticothrix silvestris gen. nov., sp. nov. and Dendronalium phyllosphericum gen. nov., sp. nov., nostocacean cyanobacteria from Brazilian environments.</title>
        <authorList>
            <person name="Alvarenga D.O."/>
            <person name="Andreote A.P.D."/>
            <person name="Branco L.H.Z."/>
            <person name="Delbaje E."/>
            <person name="Cruz R.B."/>
            <person name="Varani A.M."/>
            <person name="Fiore M.F."/>
        </authorList>
    </citation>
    <scope>NUCLEOTIDE SEQUENCE [LARGE SCALE GENOMIC DNA]</scope>
    <source>
        <strain evidence="2 3">CENA67</strain>
    </source>
</reference>
<dbReference type="InterPro" id="IPR013108">
    <property type="entry name" value="Amidohydro_3"/>
</dbReference>
<dbReference type="EMBL" id="JAECZC010000007">
    <property type="protein sequence ID" value="MBH8561737.1"/>
    <property type="molecule type" value="Genomic_DNA"/>
</dbReference>
<evidence type="ECO:0000313" key="2">
    <source>
        <dbReference type="EMBL" id="MBH8561737.1"/>
    </source>
</evidence>